<evidence type="ECO:0000313" key="3">
    <source>
        <dbReference type="Proteomes" id="UP001175271"/>
    </source>
</evidence>
<accession>A0AA39IRA4</accession>
<dbReference type="InterPro" id="IPR053164">
    <property type="entry name" value="IS1016-like_transposase"/>
</dbReference>
<evidence type="ECO:0008006" key="4">
    <source>
        <dbReference type="Google" id="ProtNLM"/>
    </source>
</evidence>
<dbReference type="Proteomes" id="UP001175271">
    <property type="component" value="Unassembled WGS sequence"/>
</dbReference>
<dbReference type="AlphaFoldDB" id="A0AA39IRA4"/>
<evidence type="ECO:0000256" key="1">
    <source>
        <dbReference type="SAM" id="MobiDB-lite"/>
    </source>
</evidence>
<evidence type="ECO:0000313" key="2">
    <source>
        <dbReference type="EMBL" id="KAK0428052.1"/>
    </source>
</evidence>
<feature type="region of interest" description="Disordered" evidence="1">
    <location>
        <begin position="346"/>
        <end position="389"/>
    </location>
</feature>
<reference evidence="2" key="1">
    <citation type="submission" date="2023-06" db="EMBL/GenBank/DDBJ databases">
        <title>Genomic analysis of the entomopathogenic nematode Steinernema hermaphroditum.</title>
        <authorList>
            <person name="Schwarz E.M."/>
            <person name="Heppert J.K."/>
            <person name="Baniya A."/>
            <person name="Schwartz H.T."/>
            <person name="Tan C.-H."/>
            <person name="Antoshechkin I."/>
            <person name="Sternberg P.W."/>
            <person name="Goodrich-Blair H."/>
            <person name="Dillman A.R."/>
        </authorList>
    </citation>
    <scope>NUCLEOTIDE SEQUENCE</scope>
    <source>
        <strain evidence="2">PS9179</strain>
        <tissue evidence="2">Whole animal</tissue>
    </source>
</reference>
<dbReference type="PANTHER" id="PTHR47163">
    <property type="entry name" value="DDE_TNP_IS1595 DOMAIN-CONTAINING PROTEIN"/>
    <property type="match status" value="1"/>
</dbReference>
<name>A0AA39IRA4_9BILA</name>
<feature type="compositionally biased region" description="Basic and acidic residues" evidence="1">
    <location>
        <begin position="370"/>
        <end position="380"/>
    </location>
</feature>
<keyword evidence="3" id="KW-1185">Reference proteome</keyword>
<dbReference type="EMBL" id="JAUCMV010000001">
    <property type="protein sequence ID" value="KAK0428052.1"/>
    <property type="molecule type" value="Genomic_DNA"/>
</dbReference>
<dbReference type="PANTHER" id="PTHR47163:SF3">
    <property type="entry name" value="PROTEIN CBG18017"/>
    <property type="match status" value="1"/>
</dbReference>
<organism evidence="2 3">
    <name type="scientific">Steinernema hermaphroditum</name>
    <dbReference type="NCBI Taxonomy" id="289476"/>
    <lineage>
        <taxon>Eukaryota</taxon>
        <taxon>Metazoa</taxon>
        <taxon>Ecdysozoa</taxon>
        <taxon>Nematoda</taxon>
        <taxon>Chromadorea</taxon>
        <taxon>Rhabditida</taxon>
        <taxon>Tylenchina</taxon>
        <taxon>Panagrolaimomorpha</taxon>
        <taxon>Strongyloidoidea</taxon>
        <taxon>Steinernematidae</taxon>
        <taxon>Steinernema</taxon>
    </lineage>
</organism>
<gene>
    <name evidence="2" type="ORF">QR680_010571</name>
</gene>
<comment type="caution">
    <text evidence="2">The sequence shown here is derived from an EMBL/GenBank/DDBJ whole genome shotgun (WGS) entry which is preliminary data.</text>
</comment>
<protein>
    <recommendedName>
        <fullName evidence="4">ISXO2-like transposase domain-containing protein</fullName>
    </recommendedName>
</protein>
<sequence length="423" mass="48233">MRGRPPVHSLTQIVQNPLAPTDLLDLPPFTADRLRYLLQTNEEDVEGKAALNFLATYGLICNSTLCPRHNVGMYLSMDSVRKAEKFMWRCRSCRQEGSSGRTSIKKGSIFENSTFPLQKLLTLFFHWAANHNSNHQTILREVGISKQASIDWYNFLRDVCQEWVFRHQAQNKLGGPGTEVEVDESPFYREKYSRGVRRRHVWVISMVQKDTKEVRLLPFDQTGSPSDLIPIILDNVRPGTTIITDGQRASGILSNLGTYQDQWAEHGLKFGDPDDSTLKDDMRRIAGTAIAVFPTYLYQWIYRHTHPTRLFENILITIAELFPTNCDNGMTPPVWLSETAFPGFPDVDDKEERTSTRSRCSPSLKRKSLRSPEEEVKSESSDSTDSVDNCWSHHPECSSGLHIKDVFCCIDAYFKKQAPYCSA</sequence>
<proteinExistence type="predicted"/>